<dbReference type="Gene3D" id="3.40.50.300">
    <property type="entry name" value="P-loop containing nucleotide triphosphate hydrolases"/>
    <property type="match status" value="1"/>
</dbReference>
<sequence length="186" mass="20131">MARPFLIIVTGCPGSGKTTLAGELARAARLPLVSRDAIKEGWVRTAGRPHDELPPDANLRATELFFRSVECLVEGGASLVAEAAFQHAVWAARVEPLLPRARVRVCVCEPGGPATSYARFVARAQADPLREYYHGAPPRMAPGINPMAAWLDYQPPRLNAPTFIVDTTDGYSPNIDQLLSELLTGD</sequence>
<proteinExistence type="predicted"/>
<protein>
    <submittedName>
        <fullName evidence="1">AAA family ATPase</fullName>
    </submittedName>
</protein>
<dbReference type="AlphaFoldDB" id="A0A9D1LPI7"/>
<accession>A0A9D1LPI7</accession>
<reference evidence="1" key="2">
    <citation type="journal article" date="2021" name="PeerJ">
        <title>Extensive microbial diversity within the chicken gut microbiome revealed by metagenomics and culture.</title>
        <authorList>
            <person name="Gilroy R."/>
            <person name="Ravi A."/>
            <person name="Getino M."/>
            <person name="Pursley I."/>
            <person name="Horton D.L."/>
            <person name="Alikhan N.F."/>
            <person name="Baker D."/>
            <person name="Gharbi K."/>
            <person name="Hall N."/>
            <person name="Watson M."/>
            <person name="Adriaenssens E.M."/>
            <person name="Foster-Nyarko E."/>
            <person name="Jarju S."/>
            <person name="Secka A."/>
            <person name="Antonio M."/>
            <person name="Oren A."/>
            <person name="Chaudhuri R.R."/>
            <person name="La Ragione R."/>
            <person name="Hildebrand F."/>
            <person name="Pallen M.J."/>
        </authorList>
    </citation>
    <scope>NUCLEOTIDE SEQUENCE</scope>
    <source>
        <strain evidence="1">ChiSxjej2B14-8506</strain>
    </source>
</reference>
<gene>
    <name evidence="1" type="ORF">IAC59_00325</name>
</gene>
<dbReference type="Proteomes" id="UP000824123">
    <property type="component" value="Unassembled WGS sequence"/>
</dbReference>
<organism evidence="1 2">
    <name type="scientific">Candidatus Fimadaptatus faecigallinarum</name>
    <dbReference type="NCBI Taxonomy" id="2840814"/>
    <lineage>
        <taxon>Bacteria</taxon>
        <taxon>Bacillati</taxon>
        <taxon>Bacillota</taxon>
        <taxon>Clostridia</taxon>
        <taxon>Eubacteriales</taxon>
        <taxon>Candidatus Fimadaptatus</taxon>
    </lineage>
</organism>
<name>A0A9D1LPI7_9FIRM</name>
<comment type="caution">
    <text evidence="1">The sequence shown here is derived from an EMBL/GenBank/DDBJ whole genome shotgun (WGS) entry which is preliminary data.</text>
</comment>
<dbReference type="InterPro" id="IPR027417">
    <property type="entry name" value="P-loop_NTPase"/>
</dbReference>
<evidence type="ECO:0000313" key="2">
    <source>
        <dbReference type="Proteomes" id="UP000824123"/>
    </source>
</evidence>
<dbReference type="SUPFAM" id="SSF52540">
    <property type="entry name" value="P-loop containing nucleoside triphosphate hydrolases"/>
    <property type="match status" value="1"/>
</dbReference>
<dbReference type="EMBL" id="DVNK01000005">
    <property type="protein sequence ID" value="HIU45685.1"/>
    <property type="molecule type" value="Genomic_DNA"/>
</dbReference>
<evidence type="ECO:0000313" key="1">
    <source>
        <dbReference type="EMBL" id="HIU45685.1"/>
    </source>
</evidence>
<reference evidence="1" key="1">
    <citation type="submission" date="2020-10" db="EMBL/GenBank/DDBJ databases">
        <authorList>
            <person name="Gilroy R."/>
        </authorList>
    </citation>
    <scope>NUCLEOTIDE SEQUENCE</scope>
    <source>
        <strain evidence="1">ChiSxjej2B14-8506</strain>
    </source>
</reference>
<dbReference type="Pfam" id="PF13671">
    <property type="entry name" value="AAA_33"/>
    <property type="match status" value="1"/>
</dbReference>